<proteinExistence type="predicted"/>
<dbReference type="Proteomes" id="UP001374893">
    <property type="component" value="Chromosome"/>
</dbReference>
<evidence type="ECO:0000313" key="3">
    <source>
        <dbReference type="Proteomes" id="UP001374893"/>
    </source>
</evidence>
<name>A0ABM7RCX4_9BACT</name>
<evidence type="ECO:0008006" key="4">
    <source>
        <dbReference type="Google" id="ProtNLM"/>
    </source>
</evidence>
<protein>
    <recommendedName>
        <fullName evidence="4">Sigma-70 family RNA polymerase sigma factor</fullName>
    </recommendedName>
</protein>
<reference evidence="2 3" key="1">
    <citation type="submission" date="2021-06" db="EMBL/GenBank/DDBJ databases">
        <title>Complete genome of Haloferula helveola possessing various polysaccharide degrading enzymes.</title>
        <authorList>
            <person name="Takami H."/>
            <person name="Huang C."/>
            <person name="Hamasaki K."/>
        </authorList>
    </citation>
    <scope>NUCLEOTIDE SEQUENCE [LARGE SCALE GENOMIC DNA]</scope>
    <source>
        <strain evidence="2 3">CN-1</strain>
    </source>
</reference>
<gene>
    <name evidence="2" type="ORF">HAHE_04590</name>
</gene>
<sequence>MSELRPFLQACWRACCQRARRPVEGVLVEKSLAVSVAERALRNAAIDAEDPSQPKFLAAALEETGRHASGTVAAERTSSADPQRHHDPADPRYPENLDLDRLQRHDADRGFHDSEWNQLPSLLRPLAYAQLAKKDIRPPDAEDLFLEILTELARPRGSDNRAPITDLTVFEEIVPYQSRMLQFRSIDFHRRRSALRNQTNTGPSLDALADDPDRPMQFADPGTEGGAPPRFEEIYAQCEEALEPDEWRLVFDLYVAQSVTIQDLVDDPEFTDTLGLKSGASASTRRRAINARIETALEKLRDCLLP</sequence>
<dbReference type="RefSeq" id="WP_338688235.1">
    <property type="nucleotide sequence ID" value="NZ_AP024702.1"/>
</dbReference>
<keyword evidence="3" id="KW-1185">Reference proteome</keyword>
<evidence type="ECO:0000313" key="2">
    <source>
        <dbReference type="EMBL" id="BCX46551.1"/>
    </source>
</evidence>
<feature type="compositionally biased region" description="Basic and acidic residues" evidence="1">
    <location>
        <begin position="82"/>
        <end position="96"/>
    </location>
</feature>
<feature type="region of interest" description="Disordered" evidence="1">
    <location>
        <begin position="67"/>
        <end position="96"/>
    </location>
</feature>
<dbReference type="EMBL" id="AP024702">
    <property type="protein sequence ID" value="BCX46551.1"/>
    <property type="molecule type" value="Genomic_DNA"/>
</dbReference>
<accession>A0ABM7RCX4</accession>
<organism evidence="2 3">
    <name type="scientific">Haloferula helveola</name>
    <dbReference type="NCBI Taxonomy" id="490095"/>
    <lineage>
        <taxon>Bacteria</taxon>
        <taxon>Pseudomonadati</taxon>
        <taxon>Verrucomicrobiota</taxon>
        <taxon>Verrucomicrobiia</taxon>
        <taxon>Verrucomicrobiales</taxon>
        <taxon>Verrucomicrobiaceae</taxon>
        <taxon>Haloferula</taxon>
    </lineage>
</organism>
<evidence type="ECO:0000256" key="1">
    <source>
        <dbReference type="SAM" id="MobiDB-lite"/>
    </source>
</evidence>